<comment type="caution">
    <text evidence="1">The sequence shown here is derived from an EMBL/GenBank/DDBJ whole genome shotgun (WGS) entry which is preliminary data.</text>
</comment>
<keyword evidence="2" id="KW-1185">Reference proteome</keyword>
<evidence type="ECO:0000313" key="2">
    <source>
        <dbReference type="Proteomes" id="UP000813461"/>
    </source>
</evidence>
<proteinExistence type="predicted"/>
<name>A0A8K0R5Q0_9PLEO</name>
<protein>
    <submittedName>
        <fullName evidence="1">Uncharacterized protein</fullName>
    </submittedName>
</protein>
<dbReference type="EMBL" id="JAGMVJ010000012">
    <property type="protein sequence ID" value="KAH7084390.1"/>
    <property type="molecule type" value="Genomic_DNA"/>
</dbReference>
<organism evidence="1 2">
    <name type="scientific">Paraphoma chrysanthemicola</name>
    <dbReference type="NCBI Taxonomy" id="798071"/>
    <lineage>
        <taxon>Eukaryota</taxon>
        <taxon>Fungi</taxon>
        <taxon>Dikarya</taxon>
        <taxon>Ascomycota</taxon>
        <taxon>Pezizomycotina</taxon>
        <taxon>Dothideomycetes</taxon>
        <taxon>Pleosporomycetidae</taxon>
        <taxon>Pleosporales</taxon>
        <taxon>Pleosporineae</taxon>
        <taxon>Phaeosphaeriaceae</taxon>
        <taxon>Paraphoma</taxon>
    </lineage>
</organism>
<sequence>MSHQMSALQTDLFIPSVSIQPQSQTASAFKPGLFWVFGENPKGPLYLYRLNDHRYPAPAIQEIQRLPHSDTSLLMNRLLKEIEHHEEAPQVIHKRSGDIFAVSADIADVELIIAGYFDLNMSSEVPAQPKHTSLPTNTTKDRLTLWEYRSVDVQFLVKEQDAAEKAIVSLEEWPQVSEASMKLLRECFCYASYSMTGADSIRAAFQDIVLRAEQQYAEVAKRTSETYRRREFVRNIVGK</sequence>
<gene>
    <name evidence="1" type="ORF">FB567DRAFT_604210</name>
</gene>
<accession>A0A8K0R5Q0</accession>
<reference evidence="1" key="1">
    <citation type="journal article" date="2021" name="Nat. Commun.">
        <title>Genetic determinants of endophytism in the Arabidopsis root mycobiome.</title>
        <authorList>
            <person name="Mesny F."/>
            <person name="Miyauchi S."/>
            <person name="Thiergart T."/>
            <person name="Pickel B."/>
            <person name="Atanasova L."/>
            <person name="Karlsson M."/>
            <person name="Huettel B."/>
            <person name="Barry K.W."/>
            <person name="Haridas S."/>
            <person name="Chen C."/>
            <person name="Bauer D."/>
            <person name="Andreopoulos W."/>
            <person name="Pangilinan J."/>
            <person name="LaButti K."/>
            <person name="Riley R."/>
            <person name="Lipzen A."/>
            <person name="Clum A."/>
            <person name="Drula E."/>
            <person name="Henrissat B."/>
            <person name="Kohler A."/>
            <person name="Grigoriev I.V."/>
            <person name="Martin F.M."/>
            <person name="Hacquard S."/>
        </authorList>
    </citation>
    <scope>NUCLEOTIDE SEQUENCE</scope>
    <source>
        <strain evidence="1">MPI-SDFR-AT-0120</strain>
    </source>
</reference>
<dbReference type="AlphaFoldDB" id="A0A8K0R5Q0"/>
<evidence type="ECO:0000313" key="1">
    <source>
        <dbReference type="EMBL" id="KAH7084390.1"/>
    </source>
</evidence>
<dbReference type="Proteomes" id="UP000813461">
    <property type="component" value="Unassembled WGS sequence"/>
</dbReference>